<dbReference type="Proteomes" id="UP001230220">
    <property type="component" value="Unassembled WGS sequence"/>
</dbReference>
<comment type="pathway">
    <text evidence="10">Carbohydrate degradation.</text>
</comment>
<proteinExistence type="inferred from homology"/>
<dbReference type="HAMAP" id="MF_02227">
    <property type="entry name" value="RPE"/>
    <property type="match status" value="1"/>
</dbReference>
<dbReference type="PROSITE" id="PS01085">
    <property type="entry name" value="RIBUL_P_3_EPIMER_1"/>
    <property type="match status" value="1"/>
</dbReference>
<keyword evidence="8 10" id="KW-0479">Metal-binding</keyword>
<feature type="binding site" evidence="10">
    <location>
        <position position="68"/>
    </location>
    <ligand>
        <name>substrate</name>
    </ligand>
</feature>
<evidence type="ECO:0000256" key="10">
    <source>
        <dbReference type="HAMAP-Rule" id="MF_02227"/>
    </source>
</evidence>
<evidence type="ECO:0000256" key="2">
    <source>
        <dbReference type="ARBA" id="ARBA00001936"/>
    </source>
</evidence>
<organism evidence="12 13">
    <name type="scientific">Breznakia pachnodae</name>
    <dbReference type="NCBI Taxonomy" id="265178"/>
    <lineage>
        <taxon>Bacteria</taxon>
        <taxon>Bacillati</taxon>
        <taxon>Bacillota</taxon>
        <taxon>Erysipelotrichia</taxon>
        <taxon>Erysipelotrichales</taxon>
        <taxon>Erysipelotrichaceae</taxon>
        <taxon>Breznakia</taxon>
    </lineage>
</organism>
<comment type="cofactor">
    <cofactor evidence="10">
        <name>a divalent metal cation</name>
        <dbReference type="ChEBI" id="CHEBI:60240"/>
    </cofactor>
    <text evidence="10">Binds 1 divalent metal cation per subunit.</text>
</comment>
<comment type="cofactor">
    <cofactor evidence="5">
        <name>Fe(2+)</name>
        <dbReference type="ChEBI" id="CHEBI:29033"/>
    </cofactor>
</comment>
<protein>
    <recommendedName>
        <fullName evidence="7 10">Ribulose-phosphate 3-epimerase</fullName>
        <ecNumber evidence="7 10">5.1.3.1</ecNumber>
    </recommendedName>
</protein>
<evidence type="ECO:0000256" key="3">
    <source>
        <dbReference type="ARBA" id="ARBA00001941"/>
    </source>
</evidence>
<feature type="active site" description="Proton acceptor" evidence="10">
    <location>
        <position position="37"/>
    </location>
</feature>
<dbReference type="EC" id="5.1.3.1" evidence="7 10"/>
<dbReference type="InterPro" id="IPR013785">
    <property type="entry name" value="Aldolase_TIM"/>
</dbReference>
<dbReference type="InterPro" id="IPR000056">
    <property type="entry name" value="Ribul_P_3_epim-like"/>
</dbReference>
<evidence type="ECO:0000313" key="13">
    <source>
        <dbReference type="Proteomes" id="UP001230220"/>
    </source>
</evidence>
<dbReference type="CDD" id="cd00429">
    <property type="entry name" value="RPE"/>
    <property type="match status" value="1"/>
</dbReference>
<evidence type="ECO:0000313" key="12">
    <source>
        <dbReference type="EMBL" id="MDQ0361895.1"/>
    </source>
</evidence>
<comment type="cofactor">
    <cofactor evidence="3">
        <name>Co(2+)</name>
        <dbReference type="ChEBI" id="CHEBI:48828"/>
    </cofactor>
</comment>
<feature type="binding site" evidence="10">
    <location>
        <begin position="202"/>
        <end position="203"/>
    </location>
    <ligand>
        <name>substrate</name>
    </ligand>
</feature>
<evidence type="ECO:0000256" key="5">
    <source>
        <dbReference type="ARBA" id="ARBA00001954"/>
    </source>
</evidence>
<dbReference type="InterPro" id="IPR011060">
    <property type="entry name" value="RibuloseP-bd_barrel"/>
</dbReference>
<dbReference type="EMBL" id="JAUSUR010000005">
    <property type="protein sequence ID" value="MDQ0361895.1"/>
    <property type="molecule type" value="Genomic_DNA"/>
</dbReference>
<evidence type="ECO:0000256" key="4">
    <source>
        <dbReference type="ARBA" id="ARBA00001947"/>
    </source>
</evidence>
<comment type="catalytic activity">
    <reaction evidence="1 10 11">
        <text>D-ribulose 5-phosphate = D-xylulose 5-phosphate</text>
        <dbReference type="Rhea" id="RHEA:13677"/>
        <dbReference type="ChEBI" id="CHEBI:57737"/>
        <dbReference type="ChEBI" id="CHEBI:58121"/>
        <dbReference type="EC" id="5.1.3.1"/>
    </reaction>
</comment>
<comment type="caution">
    <text evidence="12">The sequence shown here is derived from an EMBL/GenBank/DDBJ whole genome shotgun (WGS) entry which is preliminary data.</text>
</comment>
<evidence type="ECO:0000256" key="11">
    <source>
        <dbReference type="PIRNR" id="PIRNR001461"/>
    </source>
</evidence>
<feature type="binding site" evidence="10">
    <location>
        <begin position="147"/>
        <end position="150"/>
    </location>
    <ligand>
        <name>substrate</name>
    </ligand>
</feature>
<name>A0ABU0E5W4_9FIRM</name>
<comment type="cofactor">
    <cofactor evidence="4">
        <name>Zn(2+)</name>
        <dbReference type="ChEBI" id="CHEBI:29105"/>
    </cofactor>
</comment>
<evidence type="ECO:0000256" key="1">
    <source>
        <dbReference type="ARBA" id="ARBA00001782"/>
    </source>
</evidence>
<dbReference type="SUPFAM" id="SSF51366">
    <property type="entry name" value="Ribulose-phoshate binding barrel"/>
    <property type="match status" value="1"/>
</dbReference>
<evidence type="ECO:0000256" key="8">
    <source>
        <dbReference type="ARBA" id="ARBA00022723"/>
    </source>
</evidence>
<feature type="binding site" evidence="10">
    <location>
        <position position="35"/>
    </location>
    <ligand>
        <name>a divalent metal cation</name>
        <dbReference type="ChEBI" id="CHEBI:60240"/>
    </ligand>
</feature>
<feature type="active site" description="Proton donor" evidence="10">
    <location>
        <position position="180"/>
    </location>
</feature>
<accession>A0ABU0E5W4</accession>
<comment type="similarity">
    <text evidence="6 10 11">Belongs to the ribulose-phosphate 3-epimerase family.</text>
</comment>
<dbReference type="PROSITE" id="PS01086">
    <property type="entry name" value="RIBUL_P_3_EPIMER_2"/>
    <property type="match status" value="1"/>
</dbReference>
<dbReference type="PIRSF" id="PIRSF001461">
    <property type="entry name" value="RPE"/>
    <property type="match status" value="1"/>
</dbReference>
<feature type="binding site" evidence="10">
    <location>
        <position position="68"/>
    </location>
    <ligand>
        <name>a divalent metal cation</name>
        <dbReference type="ChEBI" id="CHEBI:60240"/>
    </ligand>
</feature>
<dbReference type="GO" id="GO:0004750">
    <property type="term" value="F:D-ribulose-phosphate 3-epimerase activity"/>
    <property type="evidence" value="ECO:0007669"/>
    <property type="project" value="UniProtKB-EC"/>
</dbReference>
<dbReference type="PANTHER" id="PTHR11749">
    <property type="entry name" value="RIBULOSE-5-PHOSPHATE-3-EPIMERASE"/>
    <property type="match status" value="1"/>
</dbReference>
<sequence length="221" mass="24821">MKSEIIIAPSILSLDYSEVDRQLEELMASDAKWLHFDVMDGHFVPNLTFGPDILRGFKKKTSLFMDVHIMVDDPTFVSKIFIEQGADMVTFHYEAMNSIEECIVLCKEIQKQGCKCGISIKPATPVEVLDSILEYVDLVLIMSVNPGFGGQSFMEDSLERIAYLDNKRKEDQYNYLIEVDGGINDVTGKKCIDAGVDVLVAGSYVFKGNIKEKVKSLQCQK</sequence>
<feature type="binding site" evidence="10">
    <location>
        <begin position="180"/>
        <end position="182"/>
    </location>
    <ligand>
        <name>substrate</name>
    </ligand>
</feature>
<feature type="binding site" evidence="10">
    <location>
        <position position="180"/>
    </location>
    <ligand>
        <name>a divalent metal cation</name>
        <dbReference type="ChEBI" id="CHEBI:60240"/>
    </ligand>
</feature>
<dbReference type="Pfam" id="PF00834">
    <property type="entry name" value="Ribul_P_3_epim"/>
    <property type="match status" value="1"/>
</dbReference>
<keyword evidence="9 10" id="KW-0413">Isomerase</keyword>
<keyword evidence="10 11" id="KW-0119">Carbohydrate metabolism</keyword>
<comment type="cofactor">
    <cofactor evidence="2">
        <name>Mn(2+)</name>
        <dbReference type="ChEBI" id="CHEBI:29035"/>
    </cofactor>
</comment>
<feature type="binding site" evidence="10">
    <location>
        <position position="10"/>
    </location>
    <ligand>
        <name>substrate</name>
    </ligand>
</feature>
<dbReference type="InterPro" id="IPR026019">
    <property type="entry name" value="Ribul_P_3_epim"/>
</dbReference>
<evidence type="ECO:0000256" key="7">
    <source>
        <dbReference type="ARBA" id="ARBA00013188"/>
    </source>
</evidence>
<reference evidence="12 13" key="1">
    <citation type="submission" date="2023-07" db="EMBL/GenBank/DDBJ databases">
        <title>Genomic Encyclopedia of Type Strains, Phase IV (KMG-IV): sequencing the most valuable type-strain genomes for metagenomic binning, comparative biology and taxonomic classification.</title>
        <authorList>
            <person name="Goeker M."/>
        </authorList>
    </citation>
    <scope>NUCLEOTIDE SEQUENCE [LARGE SCALE GENOMIC DNA]</scope>
    <source>
        <strain evidence="12 13">DSM 16784</strain>
    </source>
</reference>
<dbReference type="RefSeq" id="WP_307409017.1">
    <property type="nucleotide sequence ID" value="NZ_JAUSUR010000005.1"/>
</dbReference>
<dbReference type="Gene3D" id="3.20.20.70">
    <property type="entry name" value="Aldolase class I"/>
    <property type="match status" value="1"/>
</dbReference>
<comment type="function">
    <text evidence="10">Catalyzes the reversible epimerization of D-ribulose 5-phosphate to D-xylulose 5-phosphate.</text>
</comment>
<dbReference type="NCBIfam" id="TIGR01163">
    <property type="entry name" value="rpe"/>
    <property type="match status" value="1"/>
</dbReference>
<feature type="binding site" evidence="10">
    <location>
        <position position="37"/>
    </location>
    <ligand>
        <name>a divalent metal cation</name>
        <dbReference type="ChEBI" id="CHEBI:60240"/>
    </ligand>
</feature>
<evidence type="ECO:0000256" key="6">
    <source>
        <dbReference type="ARBA" id="ARBA00009541"/>
    </source>
</evidence>
<keyword evidence="13" id="KW-1185">Reference proteome</keyword>
<evidence type="ECO:0000256" key="9">
    <source>
        <dbReference type="ARBA" id="ARBA00023235"/>
    </source>
</evidence>
<dbReference type="NCBIfam" id="NF004076">
    <property type="entry name" value="PRK05581.1-4"/>
    <property type="match status" value="1"/>
</dbReference>
<gene>
    <name evidence="10" type="primary">rpe</name>
    <name evidence="12" type="ORF">J2S15_002648</name>
</gene>